<gene>
    <name evidence="2" type="ordered locus">Mtc_1114</name>
</gene>
<dbReference type="GO" id="GO:0005886">
    <property type="term" value="C:plasma membrane"/>
    <property type="evidence" value="ECO:0007669"/>
    <property type="project" value="UniProtKB-SubCell"/>
</dbReference>
<dbReference type="HOGENOM" id="CLU_068384_0_0_2"/>
<dbReference type="PANTHER" id="PTHR43471:SF13">
    <property type="entry name" value="ABC-2 TYPE TRANSPORT SYSTEM PERMEASE PROTEIN"/>
    <property type="match status" value="1"/>
</dbReference>
<dbReference type="EMBL" id="CP003243">
    <property type="protein sequence ID" value="AFC99870.1"/>
    <property type="molecule type" value="Genomic_DNA"/>
</dbReference>
<dbReference type="KEGG" id="mez:Mtc_1114"/>
<evidence type="ECO:0008006" key="4">
    <source>
        <dbReference type="Google" id="ProtNLM"/>
    </source>
</evidence>
<feature type="transmembrane region" description="Helical" evidence="1">
    <location>
        <begin position="227"/>
        <end position="256"/>
    </location>
</feature>
<feature type="transmembrane region" description="Helical" evidence="1">
    <location>
        <begin position="357"/>
        <end position="379"/>
    </location>
</feature>
<dbReference type="GeneID" id="11971241"/>
<keyword evidence="1" id="KW-1133">Transmembrane helix</keyword>
<feature type="transmembrane region" description="Helical" evidence="1">
    <location>
        <begin position="195"/>
        <end position="215"/>
    </location>
</feature>
<dbReference type="Proteomes" id="UP000005233">
    <property type="component" value="Chromosome"/>
</dbReference>
<evidence type="ECO:0000256" key="1">
    <source>
        <dbReference type="SAM" id="Phobius"/>
    </source>
</evidence>
<name>H8I7N5_METCZ</name>
<reference evidence="2 3" key="1">
    <citation type="journal article" date="2012" name="J. Bacteriol.">
        <title>Complete genome sequence of a thermophilic methanogen, Methanocella conradii HZ254, isolated from Chinese rice field soil.</title>
        <authorList>
            <person name="Lu Z."/>
            <person name="Lu Y."/>
        </authorList>
    </citation>
    <scope>NUCLEOTIDE SEQUENCE [LARGE SCALE GENOMIC DNA]</scope>
    <source>
        <strain evidence="3">DSM 24694 / JCM 17849 / CGMCC 1.5162 / HZ254</strain>
    </source>
</reference>
<evidence type="ECO:0000313" key="3">
    <source>
        <dbReference type="Proteomes" id="UP000005233"/>
    </source>
</evidence>
<dbReference type="OrthoDB" id="383954at2157"/>
<accession>H8I7N5</accession>
<keyword evidence="3" id="KW-1185">Reference proteome</keyword>
<proteinExistence type="predicted"/>
<dbReference type="RefSeq" id="WP_014405708.1">
    <property type="nucleotide sequence ID" value="NC_017034.1"/>
</dbReference>
<dbReference type="STRING" id="1041930.Mtc_1114"/>
<feature type="transmembrane region" description="Helical" evidence="1">
    <location>
        <begin position="158"/>
        <end position="183"/>
    </location>
</feature>
<feature type="transmembrane region" description="Helical" evidence="1">
    <location>
        <begin position="21"/>
        <end position="40"/>
    </location>
</feature>
<dbReference type="PANTHER" id="PTHR43471">
    <property type="entry name" value="ABC TRANSPORTER PERMEASE"/>
    <property type="match status" value="1"/>
</dbReference>
<sequence>MRPELIVAEKEFRDHLASKRFLAIFAILMLLSFYGVYSGMDAYNKRLDQYKNPGLVMDQPFMKEAVESLQKEIQDAEARGDSPESIQALKDQLSLLTNPPMPSVLEVFNSMVIFFTFLGMILGAAMGFDQISKERDEGTLKFLVSSPIYRDAIINGKAIGAIATLAVALAAAFLLAIAIVMFRGVVPGLDDMLRIAAFFVAALLYCTVFFAIAMMMSAITKSTSMSVICTVGLVVLLIVFSILALVVSGFIAQAIVGPAPPIDYGSLLNNSTGSANVSYIVSNSEYMNYTTRLVAMEFQISDAITTVSPVNDFGGLMGMGVGGIGNAILSKTPVQSFSLVATTSARQVSLLDSLASVWVKIFVLIVEMVVAFAVSYVAFMRMDVR</sequence>
<protein>
    <recommendedName>
        <fullName evidence="4">ABC-type transport system involved in multi-copper enzyme maturation, permease component</fullName>
    </recommendedName>
</protein>
<dbReference type="eggNOG" id="arCOG02436">
    <property type="taxonomic scope" value="Archaea"/>
</dbReference>
<evidence type="ECO:0000313" key="2">
    <source>
        <dbReference type="EMBL" id="AFC99870.1"/>
    </source>
</evidence>
<dbReference type="GO" id="GO:0140359">
    <property type="term" value="F:ABC-type transporter activity"/>
    <property type="evidence" value="ECO:0007669"/>
    <property type="project" value="InterPro"/>
</dbReference>
<dbReference type="AlphaFoldDB" id="H8I7N5"/>
<organism evidence="2 3">
    <name type="scientific">Methanocella conradii (strain DSM 24694 / JCM 17849 / CGMCC 1.5162 / HZ254)</name>
    <dbReference type="NCBI Taxonomy" id="1041930"/>
    <lineage>
        <taxon>Archaea</taxon>
        <taxon>Methanobacteriati</taxon>
        <taxon>Methanobacteriota</taxon>
        <taxon>Stenosarchaea group</taxon>
        <taxon>Methanomicrobia</taxon>
        <taxon>Methanocellales</taxon>
        <taxon>Methanocellaceae</taxon>
        <taxon>Methanocella</taxon>
    </lineage>
</organism>
<keyword evidence="1" id="KW-0472">Membrane</keyword>
<feature type="transmembrane region" description="Helical" evidence="1">
    <location>
        <begin position="107"/>
        <end position="128"/>
    </location>
</feature>
<dbReference type="Pfam" id="PF12679">
    <property type="entry name" value="ABC2_membrane_2"/>
    <property type="match status" value="1"/>
</dbReference>
<keyword evidence="1" id="KW-0812">Transmembrane</keyword>